<dbReference type="InterPro" id="IPR023828">
    <property type="entry name" value="Peptidase_S8_Ser-AS"/>
</dbReference>
<dbReference type="PROSITE" id="PS51892">
    <property type="entry name" value="SUBTILASE"/>
    <property type="match status" value="1"/>
</dbReference>
<dbReference type="RefSeq" id="WP_343847831.1">
    <property type="nucleotide sequence ID" value="NZ_BAAAFI010000001.1"/>
</dbReference>
<dbReference type="InterPro" id="IPR017317">
    <property type="entry name" value="Pept_S8_subtilisin_bacteroid-2"/>
</dbReference>
<dbReference type="InterPro" id="IPR015500">
    <property type="entry name" value="Peptidase_S8_subtilisin-rel"/>
</dbReference>
<dbReference type="Proteomes" id="UP001500469">
    <property type="component" value="Unassembled WGS sequence"/>
</dbReference>
<organism evidence="7 8">
    <name type="scientific">Algoriphagus jejuensis</name>
    <dbReference type="NCBI Taxonomy" id="419934"/>
    <lineage>
        <taxon>Bacteria</taxon>
        <taxon>Pseudomonadati</taxon>
        <taxon>Bacteroidota</taxon>
        <taxon>Cytophagia</taxon>
        <taxon>Cytophagales</taxon>
        <taxon>Cyclobacteriaceae</taxon>
        <taxon>Algoriphagus</taxon>
    </lineage>
</organism>
<comment type="similarity">
    <text evidence="1 5">Belongs to the peptidase S8 family.</text>
</comment>
<dbReference type="SUPFAM" id="SSF52743">
    <property type="entry name" value="Subtilisin-like"/>
    <property type="match status" value="1"/>
</dbReference>
<dbReference type="CDD" id="cd07493">
    <property type="entry name" value="Peptidases_S8_9"/>
    <property type="match status" value="1"/>
</dbReference>
<feature type="active site" description="Charge relay system" evidence="5">
    <location>
        <position position="408"/>
    </location>
</feature>
<gene>
    <name evidence="7" type="ORF">GCM10009119_01030</name>
</gene>
<name>A0ABP3Y6P7_9BACT</name>
<reference evidence="8" key="1">
    <citation type="journal article" date="2019" name="Int. J. Syst. Evol. Microbiol.">
        <title>The Global Catalogue of Microorganisms (GCM) 10K type strain sequencing project: providing services to taxonomists for standard genome sequencing and annotation.</title>
        <authorList>
            <consortium name="The Broad Institute Genomics Platform"/>
            <consortium name="The Broad Institute Genome Sequencing Center for Infectious Disease"/>
            <person name="Wu L."/>
            <person name="Ma J."/>
        </authorList>
    </citation>
    <scope>NUCLEOTIDE SEQUENCE [LARGE SCALE GENOMIC DNA]</scope>
    <source>
        <strain evidence="8">JCM 16112</strain>
    </source>
</reference>
<evidence type="ECO:0000256" key="4">
    <source>
        <dbReference type="ARBA" id="ARBA00022825"/>
    </source>
</evidence>
<dbReference type="PRINTS" id="PR00723">
    <property type="entry name" value="SUBTILISIN"/>
</dbReference>
<dbReference type="NCBIfam" id="TIGR04183">
    <property type="entry name" value="Por_Secre_tail"/>
    <property type="match status" value="1"/>
</dbReference>
<evidence type="ECO:0000313" key="7">
    <source>
        <dbReference type="EMBL" id="GAA0877135.1"/>
    </source>
</evidence>
<dbReference type="PANTHER" id="PTHR43806:SF67">
    <property type="entry name" value="EGF-LIKE DOMAIN-CONTAINING PROTEIN"/>
    <property type="match status" value="1"/>
</dbReference>
<accession>A0ABP3Y6P7</accession>
<sequence>MARINSCIGVVFLVLLGFTATAQDRYAVYFKYKPQTEFSLLNPQEFLTQKALDRRTREGVRTDSLDLPVAAKYLDQLALLSDYLLYSSKWMNAAVLVTDKSRADQIGTFPFVEKVELVAKNFLANPTASTGERSRASALNENNTNLPKLNNRELTVAENSYDFQNKLIGIDVMHAEGFTGEGVTIAVFDAGFPGTDTVSAFVHLFTNSQIVAQRDFVRPWNRDVFSGHQHGTNVLSLIAANEPAKLVSGAYGSDFILVITEEVETEYRVEEFNWVRAAEFADSLGADIISSSLGYWDFDDPAMNYTVEDLDGKTTTITQGVTIASEKGILIVNSVGNYGSAGESSLLAPADGAGIISVGSVNANGEVSSFSSRGPTGDGRVKPELAAFGDSPVLIRANGTVGSSNGTSFSAPQIAALAAGLWEAKPELTKAELMENLFRSASQYGNPDNLLGYGVPNFYNALYGEILSVEDQETIAWKVFPNPLVADEVTIYFGTGTTCSFELIDMTGRPLIQSELSRYDSQSPYQVQMSGIKPGFYLILLREGSYLKQTKLMRR</sequence>
<feature type="active site" description="Charge relay system" evidence="5">
    <location>
        <position position="230"/>
    </location>
</feature>
<comment type="caution">
    <text evidence="7">The sequence shown here is derived from an EMBL/GenBank/DDBJ whole genome shotgun (WGS) entry which is preliminary data.</text>
</comment>
<evidence type="ECO:0000256" key="1">
    <source>
        <dbReference type="ARBA" id="ARBA00011073"/>
    </source>
</evidence>
<protein>
    <submittedName>
        <fullName evidence="7">S8 family serine peptidase</fullName>
    </submittedName>
</protein>
<evidence type="ECO:0000313" key="8">
    <source>
        <dbReference type="Proteomes" id="UP001500469"/>
    </source>
</evidence>
<dbReference type="Pfam" id="PF00082">
    <property type="entry name" value="Peptidase_S8"/>
    <property type="match status" value="1"/>
</dbReference>
<dbReference type="PROSITE" id="PS00138">
    <property type="entry name" value="SUBTILASE_SER"/>
    <property type="match status" value="1"/>
</dbReference>
<feature type="active site" description="Charge relay system" evidence="5">
    <location>
        <position position="189"/>
    </location>
</feature>
<dbReference type="InterPro" id="IPR050131">
    <property type="entry name" value="Peptidase_S8_subtilisin-like"/>
</dbReference>
<dbReference type="PIRSF" id="PIRSF037903">
    <property type="entry name" value="Subtilisin_rel_GFO_2223"/>
    <property type="match status" value="1"/>
</dbReference>
<dbReference type="Gene3D" id="3.40.50.200">
    <property type="entry name" value="Peptidase S8/S53 domain"/>
    <property type="match status" value="1"/>
</dbReference>
<evidence type="ECO:0000256" key="3">
    <source>
        <dbReference type="ARBA" id="ARBA00022801"/>
    </source>
</evidence>
<dbReference type="EMBL" id="BAAAFI010000001">
    <property type="protein sequence ID" value="GAA0877135.1"/>
    <property type="molecule type" value="Genomic_DNA"/>
</dbReference>
<dbReference type="InterPro" id="IPR026444">
    <property type="entry name" value="Secre_tail"/>
</dbReference>
<dbReference type="InterPro" id="IPR000209">
    <property type="entry name" value="Peptidase_S8/S53_dom"/>
</dbReference>
<evidence type="ECO:0000256" key="2">
    <source>
        <dbReference type="ARBA" id="ARBA00022670"/>
    </source>
</evidence>
<evidence type="ECO:0000259" key="6">
    <source>
        <dbReference type="Pfam" id="PF00082"/>
    </source>
</evidence>
<dbReference type="InterPro" id="IPR036852">
    <property type="entry name" value="Peptidase_S8/S53_dom_sf"/>
</dbReference>
<keyword evidence="3 5" id="KW-0378">Hydrolase</keyword>
<feature type="domain" description="Peptidase S8/S53" evidence="6">
    <location>
        <begin position="180"/>
        <end position="454"/>
    </location>
</feature>
<keyword evidence="2 5" id="KW-0645">Protease</keyword>
<keyword evidence="8" id="KW-1185">Reference proteome</keyword>
<proteinExistence type="inferred from homology"/>
<keyword evidence="4 5" id="KW-0720">Serine protease</keyword>
<evidence type="ECO:0000256" key="5">
    <source>
        <dbReference type="PROSITE-ProRule" id="PRU01240"/>
    </source>
</evidence>
<dbReference type="PANTHER" id="PTHR43806">
    <property type="entry name" value="PEPTIDASE S8"/>
    <property type="match status" value="1"/>
</dbReference>